<evidence type="ECO:0008006" key="3">
    <source>
        <dbReference type="Google" id="ProtNLM"/>
    </source>
</evidence>
<keyword evidence="2" id="KW-1185">Reference proteome</keyword>
<proteinExistence type="predicted"/>
<evidence type="ECO:0000313" key="2">
    <source>
        <dbReference type="Proteomes" id="UP000728185"/>
    </source>
</evidence>
<dbReference type="Proteomes" id="UP000728185">
    <property type="component" value="Unassembled WGS sequence"/>
</dbReference>
<sequence>MFRISSSEIITLLNSAASNDPNEVVFAGQQLQLIATPSDSNDRVFEKLASIVFSLHNDQLTSNGRFVGLVHLRHALFDFQTWSKLDASERHSVRDLLWNFLASGCDPLTMRNNIEILPRIGSCITTFVACLVHSDWLREEWSNDIWKQLVHWCAWSSLRSSLRALAAYRLPARRKVFFGLIRSLFPVLLGLWHTNSLKTDTTNLDSHVQLSRLLYTCLTSPGLQLDHGLYLLNEDDISVAEGIFERCFTILERLRSGVLDGCWSLKHAQFSRRITKLIFAAFLASSPEVRGRNVKILVLNGINIILQQSSQPHLNQGALTWILAILYGLLSSKAHEPDAHLSLDSYGSSELQKCLFLRSSIEGENSNGMPCDTLIFTFLQNLVHTSFPLSPVEVLGITSDPEACMAAGGSCVSSTGESSTENVTSSAIWDVDMQAQNLIRIDLQSLLNLRSSEQPVLSFQSCRQLTELIITQLLRHYGTDAKCVLFQLALSMRGATGSPLQYEALMRLIQLALPYTALDPDWCELSNWALSSASTFITSHLPVTDESEHAQQLVVLTTRVLCFLMRCIVYSVPAGANQESRSSCTDLMSRLVPYLRAGDTDGVQIGPPKMCLCVRLAAAHCVAWCIGQSVFPVEALVCHVQPLFHSLVQLIYDVSECETRVYLLGVVRGLLETTEMMNHPDLAEQMVGVLDQLWQLETSTTALRVSILDTVCLFQTTINQSEDHDTRLAQFRTALLSPVATLIVAALEGEDLHGSEALFEPGLRLWQSLINGPRASWSAAVACLLPILVGQRSNIEATGDAKQPDLGAKPLIDRLDSSGQAELFFDIALAYLSLVDRTDPETKCGFLGQWTEPFWGTVLQATNSKLRPGDKMSALDYLCSSAALSGDDDSQQDSESLCRLKQLRLCATWLSMCLDSTGPENALTSSLVGLLVLGARNALIRAPVDAHNDASPRATEMQLSLLARLAYRQEYWSHYLHILNVLCANLTDQNRSNGSTYLPTVEEGSMDASLLAKSALERWIVRADSLTESVDRRCCALACLQSLVYFAQPNQAQQSGGDLSNEELEHWALQDSLHAQWLEPVINICIQVLFDETRPVLQSPTDVHAMHPVALVTDQGLRQTMLAAFTAWQNRLGGEQFADVLLRCHVDPALITQLRTQLNRNCSESN</sequence>
<reference evidence="1" key="1">
    <citation type="submission" date="2019-05" db="EMBL/GenBank/DDBJ databases">
        <title>Annotation for the trematode Fasciolopsis buski.</title>
        <authorList>
            <person name="Choi Y.-J."/>
        </authorList>
    </citation>
    <scope>NUCLEOTIDE SEQUENCE</scope>
    <source>
        <strain evidence="1">HT</strain>
        <tissue evidence="1">Whole worm</tissue>
    </source>
</reference>
<accession>A0A8E0S681</accession>
<dbReference type="AlphaFoldDB" id="A0A8E0S681"/>
<protein>
    <recommendedName>
        <fullName evidence="3">ARM repeat superfamily protein</fullName>
    </recommendedName>
</protein>
<dbReference type="InterPro" id="IPR016024">
    <property type="entry name" value="ARM-type_fold"/>
</dbReference>
<organism evidence="1 2">
    <name type="scientific">Fasciolopsis buskii</name>
    <dbReference type="NCBI Taxonomy" id="27845"/>
    <lineage>
        <taxon>Eukaryota</taxon>
        <taxon>Metazoa</taxon>
        <taxon>Spiralia</taxon>
        <taxon>Lophotrochozoa</taxon>
        <taxon>Platyhelminthes</taxon>
        <taxon>Trematoda</taxon>
        <taxon>Digenea</taxon>
        <taxon>Plagiorchiida</taxon>
        <taxon>Echinostomata</taxon>
        <taxon>Echinostomatoidea</taxon>
        <taxon>Fasciolidae</taxon>
        <taxon>Fasciolopsis</taxon>
    </lineage>
</organism>
<dbReference type="EMBL" id="LUCM01001348">
    <property type="protein sequence ID" value="KAA0199058.1"/>
    <property type="molecule type" value="Genomic_DNA"/>
</dbReference>
<name>A0A8E0S681_9TREM</name>
<dbReference type="OrthoDB" id="361693at2759"/>
<gene>
    <name evidence="1" type="ORF">FBUS_00195</name>
</gene>
<comment type="caution">
    <text evidence="1">The sequence shown here is derived from an EMBL/GenBank/DDBJ whole genome shotgun (WGS) entry which is preliminary data.</text>
</comment>
<dbReference type="SUPFAM" id="SSF48371">
    <property type="entry name" value="ARM repeat"/>
    <property type="match status" value="1"/>
</dbReference>
<evidence type="ECO:0000313" key="1">
    <source>
        <dbReference type="EMBL" id="KAA0199058.1"/>
    </source>
</evidence>